<name>A0A177B9I6_9BILA</name>
<dbReference type="PANTHER" id="PTHR15272">
    <property type="entry name" value="CHROMATIN ASSEMBLY FACTOR 1 SUBUNIT A CAF-1 SUBUNIT A"/>
    <property type="match status" value="1"/>
</dbReference>
<sequence length="529" mass="61796">MKRSRENDKAAKAEAKLLKHAKKIAENKIKIQNKLEKQKLRDQTKEEIEAKKTEKLLLLEIKRKEKELIQQQKDEILMEKQKKEMIKQRCLEKEKNIMKSFFSKSVKRLSTANHIDKNHFCLREFPTKNNVKIAPIFRKEFNAKNKQNFDQLFSSQNTKIDIKNIRKTNYQSTYTSSPKKCITVIDENSQAYIEKLVPKKFKYLKFYENRKPPFYKQFNIITNMGFDYTIDSDDEWEDEPGDDCNSGDESDKSFLGNSQDEDGFIVPHGYLSDDEKKGVIDYNEERPFKNVGQGIKWNDGIEENFPVRDPNYHGVVLDNSCKSLLHFKMRVLTKNKIMCSLEQPVNQKKNSNVTKPPVLVEFSQIVIKELVNIIHGNAGPLNKMIQDFIYHCSTQIGKHCGMESDDYMCASKTSKRQLEYKIKSIASYDRSLHAWIMKPHAVDKYKLKVKEITFTPKIKDRFERLSVIPSLENAMGGDTDDSFGEPLTVITSSYTDINRKTIPQPNFNWIQNNNVSEYKHRDLDIDYSD</sequence>
<proteinExistence type="predicted"/>
<feature type="coiled-coil region" evidence="1">
    <location>
        <begin position="34"/>
        <end position="89"/>
    </location>
</feature>
<protein>
    <recommendedName>
        <fullName evidence="5">Chromatin assembly factor 1 subunit A</fullName>
    </recommendedName>
</protein>
<dbReference type="AlphaFoldDB" id="A0A177B9I6"/>
<feature type="compositionally biased region" description="Acidic residues" evidence="2">
    <location>
        <begin position="236"/>
        <end position="248"/>
    </location>
</feature>
<keyword evidence="1" id="KW-0175">Coiled coil</keyword>
<evidence type="ECO:0000256" key="1">
    <source>
        <dbReference type="SAM" id="Coils"/>
    </source>
</evidence>
<evidence type="ECO:0000313" key="4">
    <source>
        <dbReference type="Proteomes" id="UP000078046"/>
    </source>
</evidence>
<keyword evidence="4" id="KW-1185">Reference proteome</keyword>
<evidence type="ECO:0000256" key="2">
    <source>
        <dbReference type="SAM" id="MobiDB-lite"/>
    </source>
</evidence>
<dbReference type="PANTHER" id="PTHR15272:SF0">
    <property type="entry name" value="CHROMATIN ASSEMBLY FACTOR 1 SUBUNIT A"/>
    <property type="match status" value="1"/>
</dbReference>
<dbReference type="EMBL" id="LWCA01000172">
    <property type="protein sequence ID" value="OAF70221.1"/>
    <property type="molecule type" value="Genomic_DNA"/>
</dbReference>
<dbReference type="GO" id="GO:0006334">
    <property type="term" value="P:nucleosome assembly"/>
    <property type="evidence" value="ECO:0007669"/>
    <property type="project" value="TreeGrafter"/>
</dbReference>
<evidence type="ECO:0008006" key="5">
    <source>
        <dbReference type="Google" id="ProtNLM"/>
    </source>
</evidence>
<comment type="caution">
    <text evidence="3">The sequence shown here is derived from an EMBL/GenBank/DDBJ whole genome shotgun (WGS) entry which is preliminary data.</text>
</comment>
<dbReference type="GO" id="GO:0033186">
    <property type="term" value="C:CAF-1 complex"/>
    <property type="evidence" value="ECO:0007669"/>
    <property type="project" value="TreeGrafter"/>
</dbReference>
<organism evidence="3 4">
    <name type="scientific">Intoshia linei</name>
    <dbReference type="NCBI Taxonomy" id="1819745"/>
    <lineage>
        <taxon>Eukaryota</taxon>
        <taxon>Metazoa</taxon>
        <taxon>Spiralia</taxon>
        <taxon>Lophotrochozoa</taxon>
        <taxon>Mesozoa</taxon>
        <taxon>Orthonectida</taxon>
        <taxon>Rhopaluridae</taxon>
        <taxon>Intoshia</taxon>
    </lineage>
</organism>
<dbReference type="Proteomes" id="UP000078046">
    <property type="component" value="Unassembled WGS sequence"/>
</dbReference>
<dbReference type="OrthoDB" id="79480at2759"/>
<dbReference type="GO" id="GO:0005634">
    <property type="term" value="C:nucleus"/>
    <property type="evidence" value="ECO:0007669"/>
    <property type="project" value="TreeGrafter"/>
</dbReference>
<accession>A0A177B9I6</accession>
<reference evidence="3 4" key="1">
    <citation type="submission" date="2016-04" db="EMBL/GenBank/DDBJ databases">
        <title>The genome of Intoshia linei affirms orthonectids as highly simplified spiralians.</title>
        <authorList>
            <person name="Mikhailov K.V."/>
            <person name="Slusarev G.S."/>
            <person name="Nikitin M.A."/>
            <person name="Logacheva M.D."/>
            <person name="Penin A."/>
            <person name="Aleoshin V."/>
            <person name="Panchin Y.V."/>
        </authorList>
    </citation>
    <scope>NUCLEOTIDE SEQUENCE [LARGE SCALE GENOMIC DNA]</scope>
    <source>
        <strain evidence="3">Intl2013</strain>
        <tissue evidence="3">Whole animal</tissue>
    </source>
</reference>
<evidence type="ECO:0000313" key="3">
    <source>
        <dbReference type="EMBL" id="OAF70221.1"/>
    </source>
</evidence>
<feature type="region of interest" description="Disordered" evidence="2">
    <location>
        <begin position="236"/>
        <end position="261"/>
    </location>
</feature>
<gene>
    <name evidence="3" type="ORF">A3Q56_01994</name>
</gene>